<dbReference type="GO" id="GO:0016787">
    <property type="term" value="F:hydrolase activity"/>
    <property type="evidence" value="ECO:0007669"/>
    <property type="project" value="UniProtKB-KW"/>
</dbReference>
<evidence type="ECO:0000256" key="3">
    <source>
        <dbReference type="ARBA" id="ARBA00022723"/>
    </source>
</evidence>
<dbReference type="Pfam" id="PF00753">
    <property type="entry name" value="Lactamase_B"/>
    <property type="match status" value="1"/>
</dbReference>
<dbReference type="EMBL" id="SOJT01000062">
    <property type="protein sequence ID" value="TET29836.1"/>
    <property type="molecule type" value="Genomic_DNA"/>
</dbReference>
<dbReference type="Proteomes" id="UP000316517">
    <property type="component" value="Unassembled WGS sequence"/>
</dbReference>
<dbReference type="SUPFAM" id="SSF56281">
    <property type="entry name" value="Metallo-hydrolase/oxidoreductase"/>
    <property type="match status" value="1"/>
</dbReference>
<keyword evidence="4 7" id="KW-0378">Hydrolase</keyword>
<protein>
    <submittedName>
        <fullName evidence="7">MBL fold metallo-hydrolase</fullName>
    </submittedName>
</protein>
<organism evidence="7 8">
    <name type="scientific">Aerophobetes bacterium</name>
    <dbReference type="NCBI Taxonomy" id="2030807"/>
    <lineage>
        <taxon>Bacteria</taxon>
        <taxon>Candidatus Aerophobota</taxon>
    </lineage>
</organism>
<evidence type="ECO:0000256" key="5">
    <source>
        <dbReference type="ARBA" id="ARBA00022833"/>
    </source>
</evidence>
<evidence type="ECO:0000313" key="8">
    <source>
        <dbReference type="Proteomes" id="UP000316517"/>
    </source>
</evidence>
<dbReference type="Gene3D" id="3.60.15.10">
    <property type="entry name" value="Ribonuclease Z/Hydroxyacylglutathione hydrolase-like"/>
    <property type="match status" value="1"/>
</dbReference>
<feature type="domain" description="Metallo-beta-lactamase" evidence="6">
    <location>
        <begin position="29"/>
        <end position="211"/>
    </location>
</feature>
<dbReference type="SMART" id="SM00849">
    <property type="entry name" value="Lactamase_B"/>
    <property type="match status" value="1"/>
</dbReference>
<dbReference type="AlphaFoldDB" id="A0A523THQ7"/>
<evidence type="ECO:0000256" key="1">
    <source>
        <dbReference type="ARBA" id="ARBA00001947"/>
    </source>
</evidence>
<sequence>MITKPIAIEDVRVLLPGIPARTTRGFLGYCTISLLPFKKGWLLFDTGHYGDRYLLLEALENLKITPQDVTCVVLSHLHYDHCLNLTLFPRATFVLASRELQYAREVMAKQRIDYSIPDMLDSLLQNREIQAFDSELKLGSGIKVFETPGHTPGSVALQIKKTRDIVLCGDAIKNAWEFVLGEPDMVYGSPLAARKSIQRIRNMGEILVPGHDRPFRQKEREIEFIGGTSWSISADLYPREKGSEIFRLGYERRSGDPAESAEKDY</sequence>
<dbReference type="InterPro" id="IPR001279">
    <property type="entry name" value="Metallo-B-lactamas"/>
</dbReference>
<name>A0A523THQ7_UNCAE</name>
<dbReference type="InterPro" id="IPR051013">
    <property type="entry name" value="MBL_superfamily_lactonases"/>
</dbReference>
<dbReference type="InterPro" id="IPR036866">
    <property type="entry name" value="RibonucZ/Hydroxyglut_hydro"/>
</dbReference>
<reference evidence="7 8" key="1">
    <citation type="submission" date="2019-03" db="EMBL/GenBank/DDBJ databases">
        <title>Metabolic potential of uncultured bacteria and archaea associated with petroleum seepage in deep-sea sediments.</title>
        <authorList>
            <person name="Dong X."/>
            <person name="Hubert C."/>
        </authorList>
    </citation>
    <scope>NUCLEOTIDE SEQUENCE [LARGE SCALE GENOMIC DNA]</scope>
    <source>
        <strain evidence="7">E44_bin3</strain>
    </source>
</reference>
<dbReference type="PANTHER" id="PTHR42978">
    <property type="entry name" value="QUORUM-QUENCHING LACTONASE YTNP-RELATED-RELATED"/>
    <property type="match status" value="1"/>
</dbReference>
<dbReference type="GO" id="GO:0046872">
    <property type="term" value="F:metal ion binding"/>
    <property type="evidence" value="ECO:0007669"/>
    <property type="project" value="UniProtKB-KW"/>
</dbReference>
<evidence type="ECO:0000256" key="4">
    <source>
        <dbReference type="ARBA" id="ARBA00022801"/>
    </source>
</evidence>
<evidence type="ECO:0000256" key="2">
    <source>
        <dbReference type="ARBA" id="ARBA00007749"/>
    </source>
</evidence>
<keyword evidence="3" id="KW-0479">Metal-binding</keyword>
<evidence type="ECO:0000313" key="7">
    <source>
        <dbReference type="EMBL" id="TET29836.1"/>
    </source>
</evidence>
<comment type="caution">
    <text evidence="7">The sequence shown here is derived from an EMBL/GenBank/DDBJ whole genome shotgun (WGS) entry which is preliminary data.</text>
</comment>
<comment type="cofactor">
    <cofactor evidence="1">
        <name>Zn(2+)</name>
        <dbReference type="ChEBI" id="CHEBI:29105"/>
    </cofactor>
</comment>
<proteinExistence type="inferred from homology"/>
<evidence type="ECO:0000259" key="6">
    <source>
        <dbReference type="SMART" id="SM00849"/>
    </source>
</evidence>
<dbReference type="PANTHER" id="PTHR42978:SF2">
    <property type="entry name" value="102 KBASES UNSTABLE REGION: FROM 1 TO 119443"/>
    <property type="match status" value="1"/>
</dbReference>
<comment type="similarity">
    <text evidence="2">Belongs to the metallo-beta-lactamase superfamily.</text>
</comment>
<gene>
    <name evidence="7" type="ORF">E3J68_01355</name>
</gene>
<keyword evidence="5" id="KW-0862">Zinc</keyword>
<accession>A0A523THQ7</accession>